<keyword evidence="1" id="KW-1133">Transmembrane helix</keyword>
<reference evidence="3" key="1">
    <citation type="submission" date="2012-08" db="EMBL/GenBank/DDBJ databases">
        <title>The Genome Sequence of Wuchereria bancrofti.</title>
        <authorList>
            <person name="Nutman T.B."/>
            <person name="Fink D.L."/>
            <person name="Russ C."/>
            <person name="Young S."/>
            <person name="Zeng Q."/>
            <person name="Koehrsen M."/>
            <person name="Alvarado L."/>
            <person name="Berlin A."/>
            <person name="Chapman S.B."/>
            <person name="Chen Z."/>
            <person name="Freedman E."/>
            <person name="Gellesch M."/>
            <person name="Goldberg J."/>
            <person name="Griggs A."/>
            <person name="Gujja S."/>
            <person name="Heilman E.R."/>
            <person name="Heiman D."/>
            <person name="Hepburn T."/>
            <person name="Howarth C."/>
            <person name="Jen D."/>
            <person name="Larson L."/>
            <person name="Lewis B."/>
            <person name="Mehta T."/>
            <person name="Park D."/>
            <person name="Pearson M."/>
            <person name="Roberts A."/>
            <person name="Saif S."/>
            <person name="Shea T."/>
            <person name="Shenoy N."/>
            <person name="Sisk P."/>
            <person name="Stolte C."/>
            <person name="Sykes S."/>
            <person name="Walk T."/>
            <person name="White J."/>
            <person name="Yandava C."/>
            <person name="Haas B."/>
            <person name="Henn M.R."/>
            <person name="Nusbaum C."/>
            <person name="Birren B."/>
        </authorList>
    </citation>
    <scope>NUCLEOTIDE SEQUENCE [LARGE SCALE GENOMIC DNA]</scope>
    <source>
        <strain evidence="3">NA</strain>
    </source>
</reference>
<evidence type="ECO:0000313" key="2">
    <source>
        <dbReference type="EMBL" id="EJW84192.1"/>
    </source>
</evidence>
<name>J9F3Y7_WUCBA</name>
<sequence length="74" mass="8690">MRMQFVPFAFLRAVMRCDPTSFCLLFIVPSILFVYSCLLSVLFFLHIVFLNCIVFIIYLFIFCFAVVLILSYVT</sequence>
<organism evidence="2 3">
    <name type="scientific">Wuchereria bancrofti</name>
    <dbReference type="NCBI Taxonomy" id="6293"/>
    <lineage>
        <taxon>Eukaryota</taxon>
        <taxon>Metazoa</taxon>
        <taxon>Ecdysozoa</taxon>
        <taxon>Nematoda</taxon>
        <taxon>Chromadorea</taxon>
        <taxon>Rhabditida</taxon>
        <taxon>Spirurina</taxon>
        <taxon>Spiruromorpha</taxon>
        <taxon>Filarioidea</taxon>
        <taxon>Onchocercidae</taxon>
        <taxon>Wuchereria</taxon>
    </lineage>
</organism>
<evidence type="ECO:0000313" key="3">
    <source>
        <dbReference type="Proteomes" id="UP000004810"/>
    </source>
</evidence>
<proteinExistence type="predicted"/>
<comment type="caution">
    <text evidence="2">The sequence shown here is derived from an EMBL/GenBank/DDBJ whole genome shotgun (WGS) entry which is preliminary data.</text>
</comment>
<gene>
    <name evidence="2" type="ORF">WUBG_04897</name>
</gene>
<evidence type="ECO:0000256" key="1">
    <source>
        <dbReference type="SAM" id="Phobius"/>
    </source>
</evidence>
<dbReference type="AlphaFoldDB" id="J9F3Y7"/>
<feature type="transmembrane region" description="Helical" evidence="1">
    <location>
        <begin position="26"/>
        <end position="45"/>
    </location>
</feature>
<feature type="transmembrane region" description="Helical" evidence="1">
    <location>
        <begin position="52"/>
        <end position="73"/>
    </location>
</feature>
<accession>J9F3Y7</accession>
<protein>
    <submittedName>
        <fullName evidence="2">Uncharacterized protein</fullName>
    </submittedName>
</protein>
<keyword evidence="1" id="KW-0472">Membrane</keyword>
<dbReference type="Proteomes" id="UP000004810">
    <property type="component" value="Unassembled WGS sequence"/>
</dbReference>
<dbReference type="EMBL" id="ADBV01001758">
    <property type="protein sequence ID" value="EJW84192.1"/>
    <property type="molecule type" value="Genomic_DNA"/>
</dbReference>
<keyword evidence="1" id="KW-0812">Transmembrane</keyword>